<dbReference type="InterPro" id="IPR055170">
    <property type="entry name" value="GFO_IDH_MocA-like_dom"/>
</dbReference>
<evidence type="ECO:0000259" key="3">
    <source>
        <dbReference type="Pfam" id="PF22725"/>
    </source>
</evidence>
<dbReference type="GO" id="GO:0000166">
    <property type="term" value="F:nucleotide binding"/>
    <property type="evidence" value="ECO:0007669"/>
    <property type="project" value="InterPro"/>
</dbReference>
<comment type="caution">
    <text evidence="4">The sequence shown here is derived from an EMBL/GenBank/DDBJ whole genome shotgun (WGS) entry which is preliminary data.</text>
</comment>
<protein>
    <submittedName>
        <fullName evidence="4">Putative dehydrogenase</fullName>
    </submittedName>
</protein>
<dbReference type="PANTHER" id="PTHR43818:SF11">
    <property type="entry name" value="BCDNA.GH03377"/>
    <property type="match status" value="1"/>
</dbReference>
<name>A0A7W3P520_9ACTN</name>
<evidence type="ECO:0000256" key="1">
    <source>
        <dbReference type="ARBA" id="ARBA00023002"/>
    </source>
</evidence>
<evidence type="ECO:0000259" key="2">
    <source>
        <dbReference type="Pfam" id="PF01408"/>
    </source>
</evidence>
<dbReference type="PANTHER" id="PTHR43818">
    <property type="entry name" value="BCDNA.GH03377"/>
    <property type="match status" value="1"/>
</dbReference>
<dbReference type="AlphaFoldDB" id="A0A7W3P520"/>
<keyword evidence="5" id="KW-1185">Reference proteome</keyword>
<accession>A0A7W3P520</accession>
<feature type="domain" description="Gfo/Idh/MocA-like oxidoreductase N-terminal" evidence="2">
    <location>
        <begin position="7"/>
        <end position="133"/>
    </location>
</feature>
<dbReference type="Pfam" id="PF22725">
    <property type="entry name" value="GFO_IDH_MocA_C3"/>
    <property type="match status" value="1"/>
</dbReference>
<dbReference type="GO" id="GO:0016491">
    <property type="term" value="F:oxidoreductase activity"/>
    <property type="evidence" value="ECO:0007669"/>
    <property type="project" value="UniProtKB-KW"/>
</dbReference>
<dbReference type="InterPro" id="IPR050463">
    <property type="entry name" value="Gfo/Idh/MocA_oxidrdct_glycsds"/>
</dbReference>
<dbReference type="Gene3D" id="3.30.360.10">
    <property type="entry name" value="Dihydrodipicolinate Reductase, domain 2"/>
    <property type="match status" value="1"/>
</dbReference>
<dbReference type="InterPro" id="IPR036291">
    <property type="entry name" value="NAD(P)-bd_dom_sf"/>
</dbReference>
<feature type="domain" description="GFO/IDH/MocA-like oxidoreductase" evidence="3">
    <location>
        <begin position="144"/>
        <end position="289"/>
    </location>
</feature>
<dbReference type="EMBL" id="JACGWT010000002">
    <property type="protein sequence ID" value="MBA8793501.1"/>
    <property type="molecule type" value="Genomic_DNA"/>
</dbReference>
<gene>
    <name evidence="4" type="ORF">FHX74_001106</name>
</gene>
<dbReference type="SUPFAM" id="SSF51735">
    <property type="entry name" value="NAD(P)-binding Rossmann-fold domains"/>
    <property type="match status" value="1"/>
</dbReference>
<dbReference type="InterPro" id="IPR000683">
    <property type="entry name" value="Gfo/Idh/MocA-like_OxRdtase_N"/>
</dbReference>
<dbReference type="Proteomes" id="UP000523079">
    <property type="component" value="Unassembled WGS sequence"/>
</dbReference>
<organism evidence="4 5">
    <name type="scientific">Microlunatus kandeliicorticis</name>
    <dbReference type="NCBI Taxonomy" id="1759536"/>
    <lineage>
        <taxon>Bacteria</taxon>
        <taxon>Bacillati</taxon>
        <taxon>Actinomycetota</taxon>
        <taxon>Actinomycetes</taxon>
        <taxon>Propionibacteriales</taxon>
        <taxon>Propionibacteriaceae</taxon>
        <taxon>Microlunatus</taxon>
    </lineage>
</organism>
<keyword evidence="1" id="KW-0560">Oxidoreductase</keyword>
<dbReference type="Pfam" id="PF01408">
    <property type="entry name" value="GFO_IDH_MocA"/>
    <property type="match status" value="1"/>
</dbReference>
<reference evidence="4 5" key="1">
    <citation type="submission" date="2020-07" db="EMBL/GenBank/DDBJ databases">
        <title>Sequencing the genomes of 1000 actinobacteria strains.</title>
        <authorList>
            <person name="Klenk H.-P."/>
        </authorList>
    </citation>
    <scope>NUCLEOTIDE SEQUENCE [LARGE SCALE GENOMIC DNA]</scope>
    <source>
        <strain evidence="4 5">DSM 100723</strain>
    </source>
</reference>
<dbReference type="RefSeq" id="WP_182559112.1">
    <property type="nucleotide sequence ID" value="NZ_JACGWT010000002.1"/>
</dbReference>
<sequence>MTAVTPLRVGIVGLGWMGQVHARAHTRVRQHYPELPVCPVLVAVADNAPDDRLARAADLYGVATHTDWRELLSRDDLDLVSVTGPNFLHREVGVAVAESGRHLWIEKPAGRDAAETEAIAAAVRDAGVRSAAGFNYRNAPAVELARAWIAEGRIGAVEHVELSFLADYSADPSGPLSWRFRAAEAGSGVLGDLVSHGIDLGRHLVGELTEVVAETATFVPERPPAAGASTGHAHVAGDGPPLPVENEDYAAALLRFAGGVRGSLVASRVAVGEQCSYAITVHGSDGALRWDFRRMGELDVCLGGAGRQGHVDASWQTRLVRPGDAELARFQPGAGIAMSYDDLKVIEAHRLLTGIASGTDVGATIEDAARAARVVEAMVTSAAERRWVPVRTG</sequence>
<evidence type="ECO:0000313" key="5">
    <source>
        <dbReference type="Proteomes" id="UP000523079"/>
    </source>
</evidence>
<dbReference type="SUPFAM" id="SSF55347">
    <property type="entry name" value="Glyceraldehyde-3-phosphate dehydrogenase-like, C-terminal domain"/>
    <property type="match status" value="1"/>
</dbReference>
<dbReference type="Gene3D" id="3.40.50.720">
    <property type="entry name" value="NAD(P)-binding Rossmann-like Domain"/>
    <property type="match status" value="1"/>
</dbReference>
<proteinExistence type="predicted"/>
<evidence type="ECO:0000313" key="4">
    <source>
        <dbReference type="EMBL" id="MBA8793501.1"/>
    </source>
</evidence>